<feature type="compositionally biased region" description="Basic residues" evidence="1">
    <location>
        <begin position="429"/>
        <end position="444"/>
    </location>
</feature>
<dbReference type="EMBL" id="KN837254">
    <property type="protein sequence ID" value="KIJ30815.1"/>
    <property type="molecule type" value="Genomic_DNA"/>
</dbReference>
<feature type="region of interest" description="Disordered" evidence="1">
    <location>
        <begin position="470"/>
        <end position="505"/>
    </location>
</feature>
<evidence type="ECO:0000256" key="1">
    <source>
        <dbReference type="SAM" id="MobiDB-lite"/>
    </source>
</evidence>
<accession>A0A0C9V068</accession>
<feature type="region of interest" description="Disordered" evidence="1">
    <location>
        <begin position="69"/>
        <end position="118"/>
    </location>
</feature>
<dbReference type="Proteomes" id="UP000054279">
    <property type="component" value="Unassembled WGS sequence"/>
</dbReference>
<dbReference type="HOGENOM" id="CLU_452820_0_0_1"/>
<keyword evidence="3" id="KW-1185">Reference proteome</keyword>
<organism evidence="2 3">
    <name type="scientific">Sphaerobolus stellatus (strain SS14)</name>
    <dbReference type="NCBI Taxonomy" id="990650"/>
    <lineage>
        <taxon>Eukaryota</taxon>
        <taxon>Fungi</taxon>
        <taxon>Dikarya</taxon>
        <taxon>Basidiomycota</taxon>
        <taxon>Agaricomycotina</taxon>
        <taxon>Agaricomycetes</taxon>
        <taxon>Phallomycetidae</taxon>
        <taxon>Geastrales</taxon>
        <taxon>Sphaerobolaceae</taxon>
        <taxon>Sphaerobolus</taxon>
    </lineage>
</organism>
<feature type="region of interest" description="Disordered" evidence="1">
    <location>
        <begin position="141"/>
        <end position="174"/>
    </location>
</feature>
<dbReference type="OrthoDB" id="3267196at2759"/>
<feature type="region of interest" description="Disordered" evidence="1">
    <location>
        <begin position="429"/>
        <end position="451"/>
    </location>
</feature>
<proteinExistence type="predicted"/>
<protein>
    <submittedName>
        <fullName evidence="2">Uncharacterized protein</fullName>
    </submittedName>
</protein>
<evidence type="ECO:0000313" key="3">
    <source>
        <dbReference type="Proteomes" id="UP000054279"/>
    </source>
</evidence>
<gene>
    <name evidence="2" type="ORF">M422DRAFT_267645</name>
</gene>
<feature type="compositionally biased region" description="Low complexity" evidence="1">
    <location>
        <begin position="146"/>
        <end position="155"/>
    </location>
</feature>
<sequence>MASRSDDATESASDILSNVLNAVEDETIRAYRAKCIAPALRIAARGHFSVRNAHQWVDLEKFLDFVSKQAQQPEPQTPKHSRPLPDSSSPNIQAYTPFPSHSDVADRPTKCRCSSLDNSPFPSSPSPLFAHLSVFNTNPQPPPAAQPTVTTPEQPDIMNTKKRGRKVTKADKQEAAGRIRVTRKLWVDGTINVSGPMENWPVPKDGGKFVHGQYYKKCAGKVGLVIQLHSPHLLLFSVVLIANGGTMLMDGSAPQIQGLGDVLLLENDPAISGIDAMTAEEIVQWLVRTCNWHFKHNLDPLSQVLPKEDMDRIRGFQHLQFQEQMDDFIKWASTHPEKKLRDWIANKVVHPWYIPSLCKHFSKIPGFDWDLSPAGNNLNETSHPATNRATGIALPLVEAIERARPYDIQVLTDLQKLEETCVQRNPHNTLRHRFSSNGHRHNSRSLKYDEAHEKREKLAGIDKRLAKVEEDRRRLETQSKALRAERKLASGSKRTHTKVTPSRRPTLPAFGERIVADPAKENENPFLVVASTSALTLDPELEPPPPTLSYFPSSVTPSPFYSSGSGSGFPSSTCPPSFWNPSYSPFSNTAGLAAQDFFWHRYQ</sequence>
<name>A0A0C9V068_SPHS4</name>
<evidence type="ECO:0000313" key="2">
    <source>
        <dbReference type="EMBL" id="KIJ30815.1"/>
    </source>
</evidence>
<reference evidence="2 3" key="1">
    <citation type="submission" date="2014-06" db="EMBL/GenBank/DDBJ databases">
        <title>Evolutionary Origins and Diversification of the Mycorrhizal Mutualists.</title>
        <authorList>
            <consortium name="DOE Joint Genome Institute"/>
            <consortium name="Mycorrhizal Genomics Consortium"/>
            <person name="Kohler A."/>
            <person name="Kuo A."/>
            <person name="Nagy L.G."/>
            <person name="Floudas D."/>
            <person name="Copeland A."/>
            <person name="Barry K.W."/>
            <person name="Cichocki N."/>
            <person name="Veneault-Fourrey C."/>
            <person name="LaButti K."/>
            <person name="Lindquist E.A."/>
            <person name="Lipzen A."/>
            <person name="Lundell T."/>
            <person name="Morin E."/>
            <person name="Murat C."/>
            <person name="Riley R."/>
            <person name="Ohm R."/>
            <person name="Sun H."/>
            <person name="Tunlid A."/>
            <person name="Henrissat B."/>
            <person name="Grigoriev I.V."/>
            <person name="Hibbett D.S."/>
            <person name="Martin F."/>
        </authorList>
    </citation>
    <scope>NUCLEOTIDE SEQUENCE [LARGE SCALE GENOMIC DNA]</scope>
    <source>
        <strain evidence="2 3">SS14</strain>
    </source>
</reference>
<dbReference type="AlphaFoldDB" id="A0A0C9V068"/>
<feature type="compositionally biased region" description="Basic and acidic residues" evidence="1">
    <location>
        <begin position="470"/>
        <end position="488"/>
    </location>
</feature>